<proteinExistence type="inferred from homology"/>
<dbReference type="Proteomes" id="UP000576082">
    <property type="component" value="Unassembled WGS sequence"/>
</dbReference>
<evidence type="ECO:0000256" key="1">
    <source>
        <dbReference type="ARBA" id="ARBA00038283"/>
    </source>
</evidence>
<organism evidence="3 4">
    <name type="scientific">Flammeovirga aprica JL-4</name>
    <dbReference type="NCBI Taxonomy" id="694437"/>
    <lineage>
        <taxon>Bacteria</taxon>
        <taxon>Pseudomonadati</taxon>
        <taxon>Bacteroidota</taxon>
        <taxon>Cytophagia</taxon>
        <taxon>Cytophagales</taxon>
        <taxon>Flammeovirgaceae</taxon>
        <taxon>Flammeovirga</taxon>
    </lineage>
</organism>
<accession>A0A7X9XCD5</accession>
<gene>
    <name evidence="3" type="ORF">HHU12_26365</name>
</gene>
<dbReference type="InterPro" id="IPR000525">
    <property type="entry name" value="Initiator_Rep_WH1"/>
</dbReference>
<feature type="domain" description="Initiator Rep protein WH1" evidence="2">
    <location>
        <begin position="14"/>
        <end position="173"/>
    </location>
</feature>
<dbReference type="Pfam" id="PF01051">
    <property type="entry name" value="Rep3_N"/>
    <property type="match status" value="1"/>
</dbReference>
<dbReference type="SUPFAM" id="SSF46785">
    <property type="entry name" value="Winged helix' DNA-binding domain"/>
    <property type="match status" value="1"/>
</dbReference>
<dbReference type="InterPro" id="IPR036388">
    <property type="entry name" value="WH-like_DNA-bd_sf"/>
</dbReference>
<comment type="similarity">
    <text evidence="1">Belongs to the initiator RepB protein family.</text>
</comment>
<reference evidence="3 4" key="1">
    <citation type="submission" date="2020-04" db="EMBL/GenBank/DDBJ databases">
        <title>Flammeovirga sp. SR4, a novel species isolated from seawater.</title>
        <authorList>
            <person name="Wang X."/>
        </authorList>
    </citation>
    <scope>NUCLEOTIDE SEQUENCE [LARGE SCALE GENOMIC DNA]</scope>
    <source>
        <strain evidence="3 4">ATCC 23126</strain>
    </source>
</reference>
<evidence type="ECO:0000259" key="2">
    <source>
        <dbReference type="Pfam" id="PF01051"/>
    </source>
</evidence>
<dbReference type="Pfam" id="PF21205">
    <property type="entry name" value="Rep3_C"/>
    <property type="match status" value="1"/>
</dbReference>
<evidence type="ECO:0000313" key="3">
    <source>
        <dbReference type="EMBL" id="NME71519.1"/>
    </source>
</evidence>
<sequence>MDLINNITTRAELVKRPNQIIEANTQLPIPGLAQKLFIYTNTFHSEDYSKPITFKLSSFYGRYVGGQNLKDVDKACQLLKSSMIMFYTPIDKDAGLPVIIGKDGDVSLLSKGYRKEYISIFDRIVLDKTKVTFEYSDNLLPYLNAKSNYTTYIYGNIRQMRSKYGPKLYDLLSRGIGFYESRKITVDDFRAVFGLEKHKTYQSYGRLKQSVITPSIKDINKNADIEVSLKEFKQGRTIKVLEFFFSGKVDIQQRENDFDSSMELLNTEFSQDATLKNTFDNFIHLYRLNNNCYKDVEARIVDPVMNEKILGKWLGEIITEHAGGSREKFIIGVQNNMLSYIMNGKASLNIEATPASTASSMKESPAESAFGNIEIVINQDELKQPAKKPDNSYKFEPVNFPCPEYGTDQKLFNELSTKLAKKLNYFGTYDFSTKKFGEWHQVYLDELNNQLFVFYKDMKSLGLGNSIIRKAIEVFVNDLEEYQVMKPLKKEIRDLRNAVQRNEIFPNKGTFAKMINDW</sequence>
<comment type="caution">
    <text evidence="3">The sequence shown here is derived from an EMBL/GenBank/DDBJ whole genome shotgun (WGS) entry which is preliminary data.</text>
</comment>
<dbReference type="EMBL" id="JABANE010000102">
    <property type="protein sequence ID" value="NME71519.1"/>
    <property type="molecule type" value="Genomic_DNA"/>
</dbReference>
<dbReference type="AlphaFoldDB" id="A0A7X9XCD5"/>
<protein>
    <submittedName>
        <fullName evidence="3">Replication initiation protein</fullName>
    </submittedName>
</protein>
<evidence type="ECO:0000313" key="4">
    <source>
        <dbReference type="Proteomes" id="UP000576082"/>
    </source>
</evidence>
<dbReference type="Gene3D" id="1.10.10.10">
    <property type="entry name" value="Winged helix-like DNA-binding domain superfamily/Winged helix DNA-binding domain"/>
    <property type="match status" value="1"/>
</dbReference>
<dbReference type="InterPro" id="IPR036390">
    <property type="entry name" value="WH_DNA-bd_sf"/>
</dbReference>
<name>A0A7X9XCD5_9BACT</name>
<keyword evidence="4" id="KW-1185">Reference proteome</keyword>
<dbReference type="GO" id="GO:0003887">
    <property type="term" value="F:DNA-directed DNA polymerase activity"/>
    <property type="evidence" value="ECO:0007669"/>
    <property type="project" value="InterPro"/>
</dbReference>
<dbReference type="GO" id="GO:0006270">
    <property type="term" value="P:DNA replication initiation"/>
    <property type="evidence" value="ECO:0007669"/>
    <property type="project" value="InterPro"/>
</dbReference>
<dbReference type="RefSeq" id="WP_169659734.1">
    <property type="nucleotide sequence ID" value="NZ_JABANE010000102.1"/>
</dbReference>